<dbReference type="RefSeq" id="WP_191752065.1">
    <property type="nucleotide sequence ID" value="NZ_JACSQM010000001.1"/>
</dbReference>
<dbReference type="InterPro" id="IPR000683">
    <property type="entry name" value="Gfo/Idh/MocA-like_OxRdtase_N"/>
</dbReference>
<reference evidence="5 6" key="1">
    <citation type="submission" date="2020-08" db="EMBL/GenBank/DDBJ databases">
        <title>A Genomic Blueprint of the Chicken Gut Microbiome.</title>
        <authorList>
            <person name="Gilroy R."/>
            <person name="Ravi A."/>
            <person name="Getino M."/>
            <person name="Pursley I."/>
            <person name="Horton D.L."/>
            <person name="Alikhan N.-F."/>
            <person name="Baker D."/>
            <person name="Gharbi K."/>
            <person name="Hall N."/>
            <person name="Watson M."/>
            <person name="Adriaenssens E.M."/>
            <person name="Foster-Nyarko E."/>
            <person name="Jarju S."/>
            <person name="Secka A."/>
            <person name="Antonio M."/>
            <person name="Oren A."/>
            <person name="Chaudhuri R."/>
            <person name="La Ragione R.M."/>
            <person name="Hildebrand F."/>
            <person name="Pallen M.J."/>
        </authorList>
    </citation>
    <scope>NUCLEOTIDE SEQUENCE [LARGE SCALE GENOMIC DNA]</scope>
    <source>
        <strain evidence="5 6">Sa2CUA10</strain>
    </source>
</reference>
<dbReference type="Proteomes" id="UP000603641">
    <property type="component" value="Unassembled WGS sequence"/>
</dbReference>
<dbReference type="Pfam" id="PF22725">
    <property type="entry name" value="GFO_IDH_MocA_C3"/>
    <property type="match status" value="1"/>
</dbReference>
<dbReference type="SUPFAM" id="SSF51735">
    <property type="entry name" value="NAD(P)-binding Rossmann-fold domains"/>
    <property type="match status" value="1"/>
</dbReference>
<evidence type="ECO:0000256" key="2">
    <source>
        <dbReference type="ARBA" id="ARBA00023002"/>
    </source>
</evidence>
<dbReference type="Gene3D" id="3.30.360.10">
    <property type="entry name" value="Dihydrodipicolinate Reductase, domain 2"/>
    <property type="match status" value="1"/>
</dbReference>
<feature type="domain" description="GFO/IDH/MocA-like oxidoreductase" evidence="4">
    <location>
        <begin position="130"/>
        <end position="256"/>
    </location>
</feature>
<dbReference type="PANTHER" id="PTHR43708">
    <property type="entry name" value="CONSERVED EXPRESSED OXIDOREDUCTASE (EUROFUNG)"/>
    <property type="match status" value="1"/>
</dbReference>
<comment type="similarity">
    <text evidence="1">Belongs to the Gfo/Idh/MocA family.</text>
</comment>
<proteinExistence type="inferred from homology"/>
<dbReference type="InterPro" id="IPR036291">
    <property type="entry name" value="NAD(P)-bd_dom_sf"/>
</dbReference>
<sequence>MQDKIHLGIIGFGRIVELVHLPLIKKCSNIEISGIYDITEKRRKLAVKRGFAVYENVEELLNSNIDAVLIATPPSSHFSLAEQALHHDKHVLIEKPVTVNHQEAKQLEMLSYKKERVVSIFQNRRYDSDFLLVKNVISSGILGDLLFVERVHSAYDDGSNFAVKSFYPEWRKEQGFGGGALLDWGVHLIDQVFQLDIGALHKINSSIRSLGLDDKEVDDFVRSDFQSDQGVQVMIEVNFRNHAKKPLWVVGGKEKTLIVHGNQDVEVFERGKKVAFVFDEQIASPIDIYSSFSDEILGRGKADVCIDEGVRVMEIIDQILVDTKAFVIS</sequence>
<dbReference type="Gene3D" id="3.40.50.720">
    <property type="entry name" value="NAD(P)-binding Rossmann-like Domain"/>
    <property type="match status" value="1"/>
</dbReference>
<evidence type="ECO:0000259" key="3">
    <source>
        <dbReference type="Pfam" id="PF01408"/>
    </source>
</evidence>
<dbReference type="Pfam" id="PF01408">
    <property type="entry name" value="GFO_IDH_MocA"/>
    <property type="match status" value="1"/>
</dbReference>
<name>A0ABR8SGY2_9BACL</name>
<dbReference type="InterPro" id="IPR051317">
    <property type="entry name" value="Gfo/Idh/MocA_oxidoreduct"/>
</dbReference>
<evidence type="ECO:0000259" key="4">
    <source>
        <dbReference type="Pfam" id="PF22725"/>
    </source>
</evidence>
<evidence type="ECO:0000313" key="5">
    <source>
        <dbReference type="EMBL" id="MBD7962763.1"/>
    </source>
</evidence>
<feature type="domain" description="Gfo/Idh/MocA-like oxidoreductase N-terminal" evidence="3">
    <location>
        <begin position="6"/>
        <end position="120"/>
    </location>
</feature>
<protein>
    <submittedName>
        <fullName evidence="5">Gfo/Idh/MocA family oxidoreductase</fullName>
    </submittedName>
</protein>
<dbReference type="SUPFAM" id="SSF55347">
    <property type="entry name" value="Glyceraldehyde-3-phosphate dehydrogenase-like, C-terminal domain"/>
    <property type="match status" value="1"/>
</dbReference>
<gene>
    <name evidence="5" type="ORF">H9648_01765</name>
</gene>
<dbReference type="EMBL" id="JACSQM010000001">
    <property type="protein sequence ID" value="MBD7962763.1"/>
    <property type="molecule type" value="Genomic_DNA"/>
</dbReference>
<keyword evidence="2" id="KW-0560">Oxidoreductase</keyword>
<dbReference type="PANTHER" id="PTHR43708:SF5">
    <property type="entry name" value="CONSERVED EXPRESSED OXIDOREDUCTASE (EUROFUNG)-RELATED"/>
    <property type="match status" value="1"/>
</dbReference>
<comment type="caution">
    <text evidence="5">The sequence shown here is derived from an EMBL/GenBank/DDBJ whole genome shotgun (WGS) entry which is preliminary data.</text>
</comment>
<evidence type="ECO:0000313" key="6">
    <source>
        <dbReference type="Proteomes" id="UP000603641"/>
    </source>
</evidence>
<dbReference type="InterPro" id="IPR055170">
    <property type="entry name" value="GFO_IDH_MocA-like_dom"/>
</dbReference>
<accession>A0ABR8SGY2</accession>
<keyword evidence="6" id="KW-1185">Reference proteome</keyword>
<evidence type="ECO:0000256" key="1">
    <source>
        <dbReference type="ARBA" id="ARBA00010928"/>
    </source>
</evidence>
<organism evidence="5 6">
    <name type="scientific">Fictibacillus norfolkensis</name>
    <dbReference type="NCBI Taxonomy" id="2762233"/>
    <lineage>
        <taxon>Bacteria</taxon>
        <taxon>Bacillati</taxon>
        <taxon>Bacillota</taxon>
        <taxon>Bacilli</taxon>
        <taxon>Bacillales</taxon>
        <taxon>Fictibacillaceae</taxon>
        <taxon>Fictibacillus</taxon>
    </lineage>
</organism>